<feature type="signal peptide" evidence="7">
    <location>
        <begin position="1"/>
        <end position="26"/>
    </location>
</feature>
<comment type="subcellular location">
    <subcellularLocation>
        <location evidence="1">Secreted</location>
    </subcellularLocation>
</comment>
<feature type="compositionally biased region" description="Low complexity" evidence="6">
    <location>
        <begin position="905"/>
        <end position="921"/>
    </location>
</feature>
<proteinExistence type="predicted"/>
<sequence>MTRLTVFGLLILSASLLLTSSLAALAEDGIPESNKKEVRVRNKRDGSWSDWSPWSPCSRTCGGGIRTQTRQCQIRKGRSKSSEVLEGRFARNVSSRHCEGHATRHHLCNTQECPVGNMDFRESQCKAFDNRPFMGKVYQWESFIDERSPCSLTCRAKGFRFFATLNKSVIDGTPCAKPTQMDLHACISGSCTPIGCDGIAGSTRRLDLCGVCGGDNSTCRVVSGIFTRPQLNMGYNVVAHIPKGACNLNITEIRKSPNHLALRKLDGSFIFNGDWHHISWPGVYDGAGTQFQYTRNDLKTMESISSAGPLRESVDLMVIYQQPNPGIKYEYILPLGDAPIPPAPLQDPPQLSLSHNLRQPLAATSRPGSFVNVPQVQASTNSFVIQQHPQSSQPVNPFNTISSFPLKSLSSTHHDSSASLSSYNGKYNPPQQGETHPHLHNHHGRRRNHGGGGGKRLQISTNGGNNVEGKKFYWKITGYSNCSVPCGGGTQRSIIRCVRGPVGNPVSDRRCTSEEKPPGQTIRCNLKPCPAQWLLGEWSQCSALECGEGYKTRSIHCEQKISPTLTMRVAEGACLQKRPETKVKCQLKPCHHWETSEWSQCSARCGNGVRKRGVICVGPQGQRLSWKECEQLEKPAELTPCNMGPCEGVNWFVSEWSSDCSQRCGAGIQTRHIVCSSLDQYQNASEKVSSSSSSSELESNIIEDDDNANGNHHHRGVRAVGESGENFFCDESAKPEEERECFSDRSCGEPVWFTGPWGDCSVYCGTGLRTRQVLCIIFSRGKFKVVTDSHCPPTTRPEEKELCESSKSCPPRWFATDWSECSALCGGGAQKRSVSCRASNWTLPSSLCSDKERPVERRSCNEHKCSLAATLSSSSLSIRSGDGDSNTDAIGMVKDKPLQQQATGTSSTSTPPTTSSSSTTTPSPPVVEVDHLQSRSSTNSNVTAIISNRNSSRGSSGSPSKNQRLPSHHLNQEPNEEPEPELECTDQYRNCALVVQARLCRYKYYLSVCCNSCADAV</sequence>
<dbReference type="Pfam" id="PF19236">
    <property type="entry name" value="ADAMTS_CR_3"/>
    <property type="match status" value="1"/>
</dbReference>
<accession>A0ABP1PNF0</accession>
<dbReference type="Gene3D" id="2.60.120.830">
    <property type="match status" value="1"/>
</dbReference>
<dbReference type="InterPro" id="IPR000884">
    <property type="entry name" value="TSP1_rpt"/>
</dbReference>
<keyword evidence="4" id="KW-0677">Repeat</keyword>
<dbReference type="Proteomes" id="UP001642540">
    <property type="component" value="Unassembled WGS sequence"/>
</dbReference>
<evidence type="ECO:0000256" key="4">
    <source>
        <dbReference type="ARBA" id="ARBA00022737"/>
    </source>
</evidence>
<keyword evidence="2" id="KW-0964">Secreted</keyword>
<dbReference type="SMART" id="SM00209">
    <property type="entry name" value="TSP1"/>
    <property type="match status" value="7"/>
</dbReference>
<dbReference type="PANTHER" id="PTHR13723:SF281">
    <property type="entry name" value="PAPILIN"/>
    <property type="match status" value="1"/>
</dbReference>
<feature type="region of interest" description="Disordered" evidence="6">
    <location>
        <begin position="688"/>
        <end position="716"/>
    </location>
</feature>
<dbReference type="PANTHER" id="PTHR13723">
    <property type="entry name" value="ADAMTS A DISINTEGRIN AND METALLOPROTEASE WITH THROMBOSPONDIN MOTIFS PROTEASE"/>
    <property type="match status" value="1"/>
</dbReference>
<dbReference type="Pfam" id="PF08686">
    <property type="entry name" value="PLAC"/>
    <property type="match status" value="1"/>
</dbReference>
<reference evidence="9 10" key="1">
    <citation type="submission" date="2024-08" db="EMBL/GenBank/DDBJ databases">
        <authorList>
            <person name="Cucini C."/>
            <person name="Frati F."/>
        </authorList>
    </citation>
    <scope>NUCLEOTIDE SEQUENCE [LARGE SCALE GENOMIC DNA]</scope>
</reference>
<evidence type="ECO:0000259" key="8">
    <source>
        <dbReference type="PROSITE" id="PS50900"/>
    </source>
</evidence>
<evidence type="ECO:0000313" key="10">
    <source>
        <dbReference type="Proteomes" id="UP001642540"/>
    </source>
</evidence>
<dbReference type="InterPro" id="IPR045371">
    <property type="entry name" value="ADAMTS_CR_3"/>
</dbReference>
<dbReference type="InterPro" id="IPR010294">
    <property type="entry name" value="ADAMTS_spacer1"/>
</dbReference>
<dbReference type="Gene3D" id="2.20.100.10">
    <property type="entry name" value="Thrombospondin type-1 (TSP1) repeat"/>
    <property type="match status" value="6"/>
</dbReference>
<keyword evidence="3 7" id="KW-0732">Signal</keyword>
<comment type="caution">
    <text evidence="9">The sequence shown here is derived from an EMBL/GenBank/DDBJ whole genome shotgun (WGS) entry which is preliminary data.</text>
</comment>
<evidence type="ECO:0000313" key="9">
    <source>
        <dbReference type="EMBL" id="CAL8069289.1"/>
    </source>
</evidence>
<dbReference type="PROSITE" id="PS50092">
    <property type="entry name" value="TSP1"/>
    <property type="match status" value="6"/>
</dbReference>
<dbReference type="PRINTS" id="PR01857">
    <property type="entry name" value="ADAMTSFAMILY"/>
</dbReference>
<keyword evidence="5" id="KW-1015">Disulfide bond</keyword>
<feature type="compositionally biased region" description="Low complexity" evidence="6">
    <location>
        <begin position="688"/>
        <end position="699"/>
    </location>
</feature>
<evidence type="ECO:0000256" key="1">
    <source>
        <dbReference type="ARBA" id="ARBA00004613"/>
    </source>
</evidence>
<evidence type="ECO:0000256" key="6">
    <source>
        <dbReference type="SAM" id="MobiDB-lite"/>
    </source>
</evidence>
<feature type="chain" id="PRO_5045082427" description="PLAC domain-containing protein" evidence="7">
    <location>
        <begin position="27"/>
        <end position="1017"/>
    </location>
</feature>
<evidence type="ECO:0000256" key="2">
    <source>
        <dbReference type="ARBA" id="ARBA00022525"/>
    </source>
</evidence>
<feature type="region of interest" description="Disordered" evidence="6">
    <location>
        <begin position="895"/>
        <end position="981"/>
    </location>
</feature>
<feature type="compositionally biased region" description="Polar residues" evidence="6">
    <location>
        <begin position="934"/>
        <end position="944"/>
    </location>
</feature>
<dbReference type="SUPFAM" id="SSF82895">
    <property type="entry name" value="TSP-1 type 1 repeat"/>
    <property type="match status" value="7"/>
</dbReference>
<dbReference type="InterPro" id="IPR013273">
    <property type="entry name" value="ADAMTS/ADAMTS-like"/>
</dbReference>
<dbReference type="EMBL" id="CAXLJM020000004">
    <property type="protein sequence ID" value="CAL8069289.1"/>
    <property type="molecule type" value="Genomic_DNA"/>
</dbReference>
<dbReference type="InterPro" id="IPR010909">
    <property type="entry name" value="PLAC"/>
</dbReference>
<protein>
    <recommendedName>
        <fullName evidence="8">PLAC domain-containing protein</fullName>
    </recommendedName>
</protein>
<feature type="domain" description="PLAC" evidence="8">
    <location>
        <begin position="980"/>
        <end position="1017"/>
    </location>
</feature>
<evidence type="ECO:0000256" key="5">
    <source>
        <dbReference type="ARBA" id="ARBA00023157"/>
    </source>
</evidence>
<gene>
    <name evidence="9" type="ORF">ODALV1_LOCUS694</name>
</gene>
<dbReference type="Pfam" id="PF19030">
    <property type="entry name" value="TSP1_ADAMTS"/>
    <property type="match status" value="6"/>
</dbReference>
<evidence type="ECO:0000256" key="3">
    <source>
        <dbReference type="ARBA" id="ARBA00022729"/>
    </source>
</evidence>
<feature type="compositionally biased region" description="Basic residues" evidence="6">
    <location>
        <begin position="438"/>
        <end position="449"/>
    </location>
</feature>
<feature type="region of interest" description="Disordered" evidence="6">
    <location>
        <begin position="409"/>
        <end position="463"/>
    </location>
</feature>
<feature type="compositionally biased region" description="Low complexity" evidence="6">
    <location>
        <begin position="945"/>
        <end position="958"/>
    </location>
</feature>
<dbReference type="PROSITE" id="PS50900">
    <property type="entry name" value="PLAC"/>
    <property type="match status" value="1"/>
</dbReference>
<name>A0ABP1PNF0_9HEXA</name>
<evidence type="ECO:0000256" key="7">
    <source>
        <dbReference type="SAM" id="SignalP"/>
    </source>
</evidence>
<organism evidence="9 10">
    <name type="scientific">Orchesella dallaii</name>
    <dbReference type="NCBI Taxonomy" id="48710"/>
    <lineage>
        <taxon>Eukaryota</taxon>
        <taxon>Metazoa</taxon>
        <taxon>Ecdysozoa</taxon>
        <taxon>Arthropoda</taxon>
        <taxon>Hexapoda</taxon>
        <taxon>Collembola</taxon>
        <taxon>Entomobryomorpha</taxon>
        <taxon>Entomobryoidea</taxon>
        <taxon>Orchesellidae</taxon>
        <taxon>Orchesellinae</taxon>
        <taxon>Orchesella</taxon>
    </lineage>
</organism>
<dbReference type="Pfam" id="PF05986">
    <property type="entry name" value="ADAMTS_spacer1"/>
    <property type="match status" value="1"/>
</dbReference>
<dbReference type="InterPro" id="IPR036383">
    <property type="entry name" value="TSP1_rpt_sf"/>
</dbReference>
<keyword evidence="10" id="KW-1185">Reference proteome</keyword>
<dbReference type="InterPro" id="IPR050439">
    <property type="entry name" value="ADAMTS_ADAMTS-like"/>
</dbReference>
<feature type="compositionally biased region" description="Polar residues" evidence="6">
    <location>
        <begin position="423"/>
        <end position="434"/>
    </location>
</feature>
<dbReference type="Pfam" id="PF00090">
    <property type="entry name" value="TSP_1"/>
    <property type="match status" value="1"/>
</dbReference>